<keyword evidence="2" id="KW-1185">Reference proteome</keyword>
<organism evidence="1 2">
    <name type="scientific">Coptotermes formosanus</name>
    <name type="common">Formosan subterranean termite</name>
    <dbReference type="NCBI Taxonomy" id="36987"/>
    <lineage>
        <taxon>Eukaryota</taxon>
        <taxon>Metazoa</taxon>
        <taxon>Ecdysozoa</taxon>
        <taxon>Arthropoda</taxon>
        <taxon>Hexapoda</taxon>
        <taxon>Insecta</taxon>
        <taxon>Pterygota</taxon>
        <taxon>Neoptera</taxon>
        <taxon>Polyneoptera</taxon>
        <taxon>Dictyoptera</taxon>
        <taxon>Blattodea</taxon>
        <taxon>Blattoidea</taxon>
        <taxon>Termitoidae</taxon>
        <taxon>Rhinotermitidae</taxon>
        <taxon>Coptotermes</taxon>
    </lineage>
</organism>
<name>A0A6L2Q2S4_COPFO</name>
<dbReference type="OrthoDB" id="6588253at2759"/>
<gene>
    <name evidence="1" type="ORF">Cfor_10561</name>
</gene>
<dbReference type="Proteomes" id="UP000502823">
    <property type="component" value="Unassembled WGS sequence"/>
</dbReference>
<comment type="caution">
    <text evidence="1">The sequence shown here is derived from an EMBL/GenBank/DDBJ whole genome shotgun (WGS) entry which is preliminary data.</text>
</comment>
<evidence type="ECO:0000313" key="1">
    <source>
        <dbReference type="EMBL" id="GFG39171.1"/>
    </source>
</evidence>
<dbReference type="AlphaFoldDB" id="A0A6L2Q2S4"/>
<dbReference type="EMBL" id="BLKM01000875">
    <property type="protein sequence ID" value="GFG39171.1"/>
    <property type="molecule type" value="Genomic_DNA"/>
</dbReference>
<sequence>MQSPVEVITRILHEGLTNSKQMSLMIEVLDCLDPICNVCEMGDIKTASGNEMPLVMRLLNDAMKNGLSDLQMSNFVNFVVALINHNIVDGSGFFRRCLLPALHESLSMRSWSLLLVWLETLRSVTDRTIMSSTDVRDCVLLVMLAQVLEISRWNLLTFSAGAASVCEEALTLVRRAMKTFLGTRTVEDEEVKWLRIKLDEFLSPLNKSYFSKLWTKFGREWSPGPYNGTIFLLDILQIDEVDGKVTDLFQRMDNTENSILFSLSELLPLCTATEWKIIAQKFKEVSIYVNKISPVPVHFFADAVLLLVFVIEMEGFTEDECALSCLDYCVRNLGLVLKDEIIEHINILQTEEQVKILIKVLHVLGRLPPSIKDACLIVMLNIVVELVSVVLNSGVHEKEGATGSPEMSSYVRDIATTIGVLGNGEPLQVISKKLLEYGVVAGGH</sequence>
<protein>
    <submittedName>
        <fullName evidence="1">Uncharacterized protein</fullName>
    </submittedName>
</protein>
<accession>A0A6L2Q2S4</accession>
<reference evidence="2" key="1">
    <citation type="submission" date="2020-01" db="EMBL/GenBank/DDBJ databases">
        <title>Draft genome sequence of the Termite Coptotermes fromosanus.</title>
        <authorList>
            <person name="Itakura S."/>
            <person name="Yosikawa Y."/>
            <person name="Umezawa K."/>
        </authorList>
    </citation>
    <scope>NUCLEOTIDE SEQUENCE [LARGE SCALE GENOMIC DNA]</scope>
</reference>
<evidence type="ECO:0000313" key="2">
    <source>
        <dbReference type="Proteomes" id="UP000502823"/>
    </source>
</evidence>
<proteinExistence type="predicted"/>
<dbReference type="InParanoid" id="A0A6L2Q2S4"/>